<accession>A0A4R5Q7W1</accession>
<dbReference type="PIRSF" id="PIRSF017082">
    <property type="entry name" value="YflP"/>
    <property type="match status" value="1"/>
</dbReference>
<dbReference type="Gene3D" id="3.40.190.150">
    <property type="entry name" value="Bordetella uptake gene, domain 1"/>
    <property type="match status" value="1"/>
</dbReference>
<gene>
    <name evidence="2" type="ORF">E2C06_29645</name>
</gene>
<evidence type="ECO:0000256" key="1">
    <source>
        <dbReference type="ARBA" id="ARBA00006987"/>
    </source>
</evidence>
<evidence type="ECO:0000313" key="3">
    <source>
        <dbReference type="Proteomes" id="UP000295096"/>
    </source>
</evidence>
<dbReference type="OrthoDB" id="8443386at2"/>
<dbReference type="PANTHER" id="PTHR42928">
    <property type="entry name" value="TRICARBOXYLATE-BINDING PROTEIN"/>
    <property type="match status" value="1"/>
</dbReference>
<dbReference type="CDD" id="cd13578">
    <property type="entry name" value="PBP2_Bug27"/>
    <property type="match status" value="1"/>
</dbReference>
<dbReference type="AlphaFoldDB" id="A0A4R5Q7W1"/>
<dbReference type="InterPro" id="IPR006311">
    <property type="entry name" value="TAT_signal"/>
</dbReference>
<dbReference type="RefSeq" id="WP_133292189.1">
    <property type="nucleotide sequence ID" value="NZ_SMSJ01000085.1"/>
</dbReference>
<dbReference type="Gene3D" id="3.40.190.10">
    <property type="entry name" value="Periplasmic binding protein-like II"/>
    <property type="match status" value="1"/>
</dbReference>
<dbReference type="PANTHER" id="PTHR42928:SF5">
    <property type="entry name" value="BLR1237 PROTEIN"/>
    <property type="match status" value="1"/>
</dbReference>
<organism evidence="2 3">
    <name type="scientific">Dankookia rubra</name>
    <dbReference type="NCBI Taxonomy" id="1442381"/>
    <lineage>
        <taxon>Bacteria</taxon>
        <taxon>Pseudomonadati</taxon>
        <taxon>Pseudomonadota</taxon>
        <taxon>Alphaproteobacteria</taxon>
        <taxon>Acetobacterales</taxon>
        <taxon>Roseomonadaceae</taxon>
        <taxon>Dankookia</taxon>
    </lineage>
</organism>
<keyword evidence="3" id="KW-1185">Reference proteome</keyword>
<dbReference type="InterPro" id="IPR042100">
    <property type="entry name" value="Bug_dom1"/>
</dbReference>
<dbReference type="PROSITE" id="PS51318">
    <property type="entry name" value="TAT"/>
    <property type="match status" value="1"/>
</dbReference>
<protein>
    <submittedName>
        <fullName evidence="2">Tripartite tricarboxylate transporter substrate binding protein</fullName>
    </submittedName>
</protein>
<reference evidence="2 3" key="1">
    <citation type="journal article" date="2016" name="J. Microbiol.">
        <title>Dankookia rubra gen. nov., sp. nov., an alphaproteobacterium isolated from sediment of a shallow stream.</title>
        <authorList>
            <person name="Kim W.H."/>
            <person name="Kim D.H."/>
            <person name="Kang K."/>
            <person name="Ahn T.Y."/>
        </authorList>
    </citation>
    <scope>NUCLEOTIDE SEQUENCE [LARGE SCALE GENOMIC DNA]</scope>
    <source>
        <strain evidence="2 3">JCM30602</strain>
    </source>
</reference>
<sequence length="326" mass="33912">MTSTRRAFVTLAASSTLGVAGVPGLSRAQAYPSRPARILVGFAAGGATDIQARLMGQWLSDHLGQQYVVDNRSGASGNIATEMVARAAPDGYTLLQVVTPHAINAALYSNLPFDFMRDIAPVVCAARLAYVAVVNPAYPVHSIPELIAAAKAKPGSISYGSAGTGTPQNITVELFKMMTGVNLLHVPYRGGAPAVADLMAGHIQLVFSPLSEAIEQIRAGKLRPLGVTTAARLDVLPDVPRIADFVPGYEATGFAGIGVPRGTPAAIVDLLNRELNEGLADPGVRARILDLGGTPVGGTAAEFEAILAAAIEKWGRVIKFAGIKVE</sequence>
<dbReference type="Proteomes" id="UP000295096">
    <property type="component" value="Unassembled WGS sequence"/>
</dbReference>
<proteinExistence type="inferred from homology"/>
<dbReference type="Pfam" id="PF03401">
    <property type="entry name" value="TctC"/>
    <property type="match status" value="1"/>
</dbReference>
<dbReference type="SUPFAM" id="SSF53850">
    <property type="entry name" value="Periplasmic binding protein-like II"/>
    <property type="match status" value="1"/>
</dbReference>
<name>A0A4R5Q7W1_9PROT</name>
<dbReference type="InterPro" id="IPR005064">
    <property type="entry name" value="BUG"/>
</dbReference>
<dbReference type="EMBL" id="SMSJ01000085">
    <property type="protein sequence ID" value="TDH59010.1"/>
    <property type="molecule type" value="Genomic_DNA"/>
</dbReference>
<evidence type="ECO:0000313" key="2">
    <source>
        <dbReference type="EMBL" id="TDH59010.1"/>
    </source>
</evidence>
<comment type="similarity">
    <text evidence="1">Belongs to the UPF0065 (bug) family.</text>
</comment>
<comment type="caution">
    <text evidence="2">The sequence shown here is derived from an EMBL/GenBank/DDBJ whole genome shotgun (WGS) entry which is preliminary data.</text>
</comment>